<proteinExistence type="predicted"/>
<feature type="non-terminal residue" evidence="2">
    <location>
        <position position="25"/>
    </location>
</feature>
<feature type="region of interest" description="Disordered" evidence="1">
    <location>
        <begin position="1"/>
        <end position="25"/>
    </location>
</feature>
<accession>A0A392WDM8</accession>
<protein>
    <submittedName>
        <fullName evidence="2">Uncharacterized protein</fullName>
    </submittedName>
</protein>
<dbReference type="AlphaFoldDB" id="A0A392WDM8"/>
<reference evidence="2 3" key="1">
    <citation type="journal article" date="2018" name="Front. Plant Sci.">
        <title>Red Clover (Trifolium pratense) and Zigzag Clover (T. medium) - A Picture of Genomic Similarities and Differences.</title>
        <authorList>
            <person name="Dluhosova J."/>
            <person name="Istvanek J."/>
            <person name="Nedelnik J."/>
            <person name="Repkova J."/>
        </authorList>
    </citation>
    <scope>NUCLEOTIDE SEQUENCE [LARGE SCALE GENOMIC DNA]</scope>
    <source>
        <strain evidence="3">cv. 10/8</strain>
        <tissue evidence="2">Leaf</tissue>
    </source>
</reference>
<keyword evidence="3" id="KW-1185">Reference proteome</keyword>
<evidence type="ECO:0000313" key="3">
    <source>
        <dbReference type="Proteomes" id="UP000265520"/>
    </source>
</evidence>
<dbReference type="EMBL" id="LXQA011454247">
    <property type="protein sequence ID" value="MCI97799.1"/>
    <property type="molecule type" value="Genomic_DNA"/>
</dbReference>
<comment type="caution">
    <text evidence="2">The sequence shown here is derived from an EMBL/GenBank/DDBJ whole genome shotgun (WGS) entry which is preliminary data.</text>
</comment>
<dbReference type="Proteomes" id="UP000265520">
    <property type="component" value="Unassembled WGS sequence"/>
</dbReference>
<evidence type="ECO:0000256" key="1">
    <source>
        <dbReference type="SAM" id="MobiDB-lite"/>
    </source>
</evidence>
<name>A0A392WDM8_9FABA</name>
<evidence type="ECO:0000313" key="2">
    <source>
        <dbReference type="EMBL" id="MCI97799.1"/>
    </source>
</evidence>
<sequence>MAIQKQTTLPDPGSYLREGEEGDRP</sequence>
<organism evidence="2 3">
    <name type="scientific">Trifolium medium</name>
    <dbReference type="NCBI Taxonomy" id="97028"/>
    <lineage>
        <taxon>Eukaryota</taxon>
        <taxon>Viridiplantae</taxon>
        <taxon>Streptophyta</taxon>
        <taxon>Embryophyta</taxon>
        <taxon>Tracheophyta</taxon>
        <taxon>Spermatophyta</taxon>
        <taxon>Magnoliopsida</taxon>
        <taxon>eudicotyledons</taxon>
        <taxon>Gunneridae</taxon>
        <taxon>Pentapetalae</taxon>
        <taxon>rosids</taxon>
        <taxon>fabids</taxon>
        <taxon>Fabales</taxon>
        <taxon>Fabaceae</taxon>
        <taxon>Papilionoideae</taxon>
        <taxon>50 kb inversion clade</taxon>
        <taxon>NPAAA clade</taxon>
        <taxon>Hologalegina</taxon>
        <taxon>IRL clade</taxon>
        <taxon>Trifolieae</taxon>
        <taxon>Trifolium</taxon>
    </lineage>
</organism>